<evidence type="ECO:0000313" key="7">
    <source>
        <dbReference type="EMBL" id="TXN30081.1"/>
    </source>
</evidence>
<evidence type="ECO:0000256" key="3">
    <source>
        <dbReference type="ARBA" id="ARBA00022989"/>
    </source>
</evidence>
<feature type="domain" description="ABC-2 type transporter transmembrane" evidence="6">
    <location>
        <begin position="379"/>
        <end position="594"/>
    </location>
</feature>
<reference evidence="7 8" key="1">
    <citation type="submission" date="2019-08" db="EMBL/GenBank/DDBJ databases">
        <title>Bacterial whole genome sequence for Glaciihabitans sp. CHu50b-6-2.</title>
        <authorList>
            <person name="Jin L."/>
        </authorList>
    </citation>
    <scope>NUCLEOTIDE SEQUENCE [LARGE SCALE GENOMIC DNA]</scope>
    <source>
        <strain evidence="7 8">CHu50b-6-2</strain>
    </source>
</reference>
<dbReference type="EMBL" id="VRMG01000008">
    <property type="protein sequence ID" value="TXN30081.1"/>
    <property type="molecule type" value="Genomic_DNA"/>
</dbReference>
<dbReference type="Pfam" id="PF12698">
    <property type="entry name" value="ABC2_membrane_3"/>
    <property type="match status" value="2"/>
</dbReference>
<dbReference type="InterPro" id="IPR051328">
    <property type="entry name" value="T7SS_ABC-Transporter"/>
</dbReference>
<dbReference type="Gene3D" id="3.40.1710.10">
    <property type="entry name" value="abc type-2 transporter like domain"/>
    <property type="match status" value="1"/>
</dbReference>
<dbReference type="GO" id="GO:0140359">
    <property type="term" value="F:ABC-type transporter activity"/>
    <property type="evidence" value="ECO:0007669"/>
    <property type="project" value="InterPro"/>
</dbReference>
<evidence type="ECO:0000256" key="2">
    <source>
        <dbReference type="ARBA" id="ARBA00022692"/>
    </source>
</evidence>
<dbReference type="InterPro" id="IPR017501">
    <property type="entry name" value="Phage_infect_YhgE_C"/>
</dbReference>
<organism evidence="7 8">
    <name type="scientific">Lacisediminihabitans profunda</name>
    <dbReference type="NCBI Taxonomy" id="2594790"/>
    <lineage>
        <taxon>Bacteria</taxon>
        <taxon>Bacillati</taxon>
        <taxon>Actinomycetota</taxon>
        <taxon>Actinomycetes</taxon>
        <taxon>Micrococcales</taxon>
        <taxon>Microbacteriaceae</taxon>
        <taxon>Lacisediminihabitans</taxon>
    </lineage>
</organism>
<feature type="transmembrane region" description="Helical" evidence="5">
    <location>
        <begin position="518"/>
        <end position="538"/>
    </location>
</feature>
<protein>
    <recommendedName>
        <fullName evidence="6">ABC-2 type transporter transmembrane domain-containing protein</fullName>
    </recommendedName>
</protein>
<gene>
    <name evidence="7" type="ORF">FVP33_13240</name>
</gene>
<feature type="transmembrane region" description="Helical" evidence="5">
    <location>
        <begin position="566"/>
        <end position="597"/>
    </location>
</feature>
<feature type="transmembrane region" description="Helical" evidence="5">
    <location>
        <begin position="460"/>
        <end position="483"/>
    </location>
</feature>
<name>A0A5C8UQD2_9MICO</name>
<feature type="transmembrane region" description="Helical" evidence="5">
    <location>
        <begin position="418"/>
        <end position="439"/>
    </location>
</feature>
<proteinExistence type="predicted"/>
<evidence type="ECO:0000313" key="8">
    <source>
        <dbReference type="Proteomes" id="UP000321379"/>
    </source>
</evidence>
<dbReference type="InterPro" id="IPR006311">
    <property type="entry name" value="TAT_signal"/>
</dbReference>
<dbReference type="PROSITE" id="PS51318">
    <property type="entry name" value="TAT"/>
    <property type="match status" value="1"/>
</dbReference>
<evidence type="ECO:0000256" key="4">
    <source>
        <dbReference type="ARBA" id="ARBA00023136"/>
    </source>
</evidence>
<dbReference type="Proteomes" id="UP000321379">
    <property type="component" value="Unassembled WGS sequence"/>
</dbReference>
<dbReference type="PANTHER" id="PTHR43077">
    <property type="entry name" value="TRANSPORT PERMEASE YVFS-RELATED"/>
    <property type="match status" value="1"/>
</dbReference>
<comment type="subcellular location">
    <subcellularLocation>
        <location evidence="1">Membrane</location>
        <topology evidence="1">Multi-pass membrane protein</topology>
    </subcellularLocation>
</comment>
<keyword evidence="8" id="KW-1185">Reference proteome</keyword>
<dbReference type="RefSeq" id="WP_147784124.1">
    <property type="nucleotide sequence ID" value="NZ_VRMG01000008.1"/>
</dbReference>
<evidence type="ECO:0000256" key="5">
    <source>
        <dbReference type="SAM" id="Phobius"/>
    </source>
</evidence>
<feature type="domain" description="ABC-2 type transporter transmembrane" evidence="6">
    <location>
        <begin position="22"/>
        <end position="143"/>
    </location>
</feature>
<keyword evidence="2 5" id="KW-0812">Transmembrane</keyword>
<dbReference type="PANTHER" id="PTHR43077:SF5">
    <property type="entry name" value="PHAGE INFECTION PROTEIN"/>
    <property type="match status" value="1"/>
</dbReference>
<sequence>MSQSVTTVGRRRWLRSAAVAAVVVVPLAFAGLFVGALSNADKAVDRIPAAIVNSDKLVYTTAADGTKSPVFAGRQLVTELTGGSKGFDWTITNAADARKALAEGKVDAILTVPKDFSTSILSLSSSSPKQADLAIHTDDAHSYLTGAVAQAVGDGMVNTFGKTITEQYISGIYKSVGTLGGSLSTAATGAGTLSSAATSLSGGLSSLSGGAASAQSGAVSLSSGIAKYTAGVDSLSAGLGRLNAGAASLGQLGQGISNYTGGVSQLSAGLVAANADLQNGVPGAEAAINAISGQLAQAAAGGSALSQQATGALGGIQSGIGQSAGGAAKLAAGSFGLRSGAGSLAGGIGSLSSGAASASSGASQLASGVGQLATGLKSGADQLPASDSRQAAASAKIASDPVSLTVTRDNKIADIGQVIATFFVPLGLWVGALAVFLVLRPVTRRALTSSAANGRLLLSTLARASAITIAQALLLVGLLHLSLGVAWSSLPATLGFAVLMSLAFTAFHYLLSLWLGRAGLVVSLLALAIQVTSTGGLYPVELLATPFQWVSPLLPLTYGVQGMQGIIAGGAIGPIVAAALTLAAFGVGSVLVSLVAIRRSRRALALGLAPAPV</sequence>
<accession>A0A5C8UQD2</accession>
<dbReference type="NCBIfam" id="TIGR03061">
    <property type="entry name" value="pip_yhgE_Nterm"/>
    <property type="match status" value="1"/>
</dbReference>
<feature type="transmembrane region" description="Helical" evidence="5">
    <location>
        <begin position="489"/>
        <end position="511"/>
    </location>
</feature>
<evidence type="ECO:0000256" key="1">
    <source>
        <dbReference type="ARBA" id="ARBA00004141"/>
    </source>
</evidence>
<keyword evidence="3 5" id="KW-1133">Transmembrane helix</keyword>
<dbReference type="AlphaFoldDB" id="A0A5C8UQD2"/>
<dbReference type="InterPro" id="IPR023908">
    <property type="entry name" value="xxxLxxG_rpt"/>
</dbReference>
<dbReference type="NCBIfam" id="TIGR03062">
    <property type="entry name" value="pip_yhgE_Cterm"/>
    <property type="match status" value="1"/>
</dbReference>
<dbReference type="InterPro" id="IPR013525">
    <property type="entry name" value="ABC2_TM"/>
</dbReference>
<keyword evidence="4 5" id="KW-0472">Membrane</keyword>
<comment type="caution">
    <text evidence="7">The sequence shown here is derived from an EMBL/GenBank/DDBJ whole genome shotgun (WGS) entry which is preliminary data.</text>
</comment>
<evidence type="ECO:0000259" key="6">
    <source>
        <dbReference type="Pfam" id="PF12698"/>
    </source>
</evidence>
<dbReference type="GO" id="GO:0016020">
    <property type="term" value="C:membrane"/>
    <property type="evidence" value="ECO:0007669"/>
    <property type="project" value="UniProtKB-SubCell"/>
</dbReference>
<dbReference type="NCBIfam" id="TIGR03057">
    <property type="entry name" value="xxxLxxG_by_4"/>
    <property type="match status" value="1"/>
</dbReference>
<dbReference type="InterPro" id="IPR017500">
    <property type="entry name" value="Phage_infect_YhgE_N"/>
</dbReference>